<sequence length="51" mass="6128">MPVHPQQSFPSLFPQPPNQPPRPPYLSYLQHSRPLKIMFFHEFFKRALHSQ</sequence>
<evidence type="ECO:0000256" key="1">
    <source>
        <dbReference type="SAM" id="MobiDB-lite"/>
    </source>
</evidence>
<protein>
    <submittedName>
        <fullName evidence="2">Uncharacterized protein</fullName>
    </submittedName>
</protein>
<feature type="compositionally biased region" description="Pro residues" evidence="1">
    <location>
        <begin position="13"/>
        <end position="24"/>
    </location>
</feature>
<dbReference type="EMBL" id="JABEZX010000005">
    <property type="protein sequence ID" value="MBA0556586.1"/>
    <property type="molecule type" value="Genomic_DNA"/>
</dbReference>
<proteinExistence type="predicted"/>
<organism evidence="2 3">
    <name type="scientific">Gossypium lobatum</name>
    <dbReference type="NCBI Taxonomy" id="34289"/>
    <lineage>
        <taxon>Eukaryota</taxon>
        <taxon>Viridiplantae</taxon>
        <taxon>Streptophyta</taxon>
        <taxon>Embryophyta</taxon>
        <taxon>Tracheophyta</taxon>
        <taxon>Spermatophyta</taxon>
        <taxon>Magnoliopsida</taxon>
        <taxon>eudicotyledons</taxon>
        <taxon>Gunneridae</taxon>
        <taxon>Pentapetalae</taxon>
        <taxon>rosids</taxon>
        <taxon>malvids</taxon>
        <taxon>Malvales</taxon>
        <taxon>Malvaceae</taxon>
        <taxon>Malvoideae</taxon>
        <taxon>Gossypium</taxon>
    </lineage>
</organism>
<comment type="caution">
    <text evidence="2">The sequence shown here is derived from an EMBL/GenBank/DDBJ whole genome shotgun (WGS) entry which is preliminary data.</text>
</comment>
<evidence type="ECO:0000313" key="2">
    <source>
        <dbReference type="EMBL" id="MBA0556586.1"/>
    </source>
</evidence>
<accession>A0A7J8LVY7</accession>
<evidence type="ECO:0000313" key="3">
    <source>
        <dbReference type="Proteomes" id="UP000593572"/>
    </source>
</evidence>
<reference evidence="2 3" key="1">
    <citation type="journal article" date="2019" name="Genome Biol. Evol.">
        <title>Insights into the evolution of the New World diploid cottons (Gossypium, subgenus Houzingenia) based on genome sequencing.</title>
        <authorList>
            <person name="Grover C.E."/>
            <person name="Arick M.A. 2nd"/>
            <person name="Thrash A."/>
            <person name="Conover J.L."/>
            <person name="Sanders W.S."/>
            <person name="Peterson D.G."/>
            <person name="Frelichowski J.E."/>
            <person name="Scheffler J.A."/>
            <person name="Scheffler B.E."/>
            <person name="Wendel J.F."/>
        </authorList>
    </citation>
    <scope>NUCLEOTIDE SEQUENCE [LARGE SCALE GENOMIC DNA]</scope>
    <source>
        <strain evidence="2">157</strain>
        <tissue evidence="2">Leaf</tissue>
    </source>
</reference>
<name>A0A7J8LVY7_9ROSI</name>
<gene>
    <name evidence="2" type="ORF">Golob_026672</name>
</gene>
<feature type="region of interest" description="Disordered" evidence="1">
    <location>
        <begin position="1"/>
        <end position="26"/>
    </location>
</feature>
<feature type="compositionally biased region" description="Low complexity" evidence="1">
    <location>
        <begin position="1"/>
        <end position="12"/>
    </location>
</feature>
<dbReference type="AlphaFoldDB" id="A0A7J8LVY7"/>
<dbReference type="Proteomes" id="UP000593572">
    <property type="component" value="Unassembled WGS sequence"/>
</dbReference>
<keyword evidence="3" id="KW-1185">Reference proteome</keyword>